<keyword evidence="2" id="KW-0732">Signal</keyword>
<keyword evidence="1" id="KW-0812">Transmembrane</keyword>
<evidence type="ECO:0000256" key="2">
    <source>
        <dbReference type="SAM" id="SignalP"/>
    </source>
</evidence>
<feature type="chain" id="PRO_5042948281" description="Methuselah N-terminal domain-containing protein" evidence="2">
    <location>
        <begin position="18"/>
        <end position="391"/>
    </location>
</feature>
<organism evidence="3 4">
    <name type="scientific">Gryllus longicercus</name>
    <dbReference type="NCBI Taxonomy" id="2509291"/>
    <lineage>
        <taxon>Eukaryota</taxon>
        <taxon>Metazoa</taxon>
        <taxon>Ecdysozoa</taxon>
        <taxon>Arthropoda</taxon>
        <taxon>Hexapoda</taxon>
        <taxon>Insecta</taxon>
        <taxon>Pterygota</taxon>
        <taxon>Neoptera</taxon>
        <taxon>Polyneoptera</taxon>
        <taxon>Orthoptera</taxon>
        <taxon>Ensifera</taxon>
        <taxon>Gryllidea</taxon>
        <taxon>Grylloidea</taxon>
        <taxon>Gryllidae</taxon>
        <taxon>Gryllinae</taxon>
        <taxon>Gryllus</taxon>
    </lineage>
</organism>
<evidence type="ECO:0000256" key="1">
    <source>
        <dbReference type="SAM" id="Phobius"/>
    </source>
</evidence>
<proteinExistence type="predicted"/>
<evidence type="ECO:0000313" key="3">
    <source>
        <dbReference type="EMBL" id="KAK7871019.1"/>
    </source>
</evidence>
<protein>
    <recommendedName>
        <fullName evidence="5">Methuselah N-terminal domain-containing protein</fullName>
    </recommendedName>
</protein>
<dbReference type="Proteomes" id="UP001378592">
    <property type="component" value="Unassembled WGS sequence"/>
</dbReference>
<feature type="transmembrane region" description="Helical" evidence="1">
    <location>
        <begin position="317"/>
        <end position="338"/>
    </location>
</feature>
<name>A0AAN9ZE88_9ORTH</name>
<sequence length="391" mass="43403">MPPHALLALHLALVAAASQDQGITVKKCCGEMEVLSGDGRSCVGADWPRSASILHDGHGRVVPPLDAAWVQRWLPSGLPLQSVLYIDHPNMYDRNFYRSAVSVNASSVWNPTRRPDENLWRKQVVFFGEGEIARPKPEGGLRRTSAYCVDAALPPLGPHALLFSTLCTAEECAHKCCVDGQALQRDGTYWWCVDDSRLAQLPRNASFSAALDPEFPYDYGMHCARPSLVARHLRTAHLARAPEHRFAFATWRTCADHVRHVDGGALEEAVWYCEHPRLVRGLYRLLRPLCVASVVVLGAALLAVVCDCRMRRKVHGWCLACHAGCLLGFNLGQVAYYVTISDIIDDNYEHGVPSELENVCQYFDCKCRTPVVLPGRICSHGLLFAGDYLRC</sequence>
<comment type="caution">
    <text evidence="3">The sequence shown here is derived from an EMBL/GenBank/DDBJ whole genome shotgun (WGS) entry which is preliminary data.</text>
</comment>
<feature type="transmembrane region" description="Helical" evidence="1">
    <location>
        <begin position="285"/>
        <end position="305"/>
    </location>
</feature>
<dbReference type="AlphaFoldDB" id="A0AAN9ZE88"/>
<evidence type="ECO:0000313" key="4">
    <source>
        <dbReference type="Proteomes" id="UP001378592"/>
    </source>
</evidence>
<dbReference type="EMBL" id="JAZDUA010000047">
    <property type="protein sequence ID" value="KAK7871019.1"/>
    <property type="molecule type" value="Genomic_DNA"/>
</dbReference>
<feature type="signal peptide" evidence="2">
    <location>
        <begin position="1"/>
        <end position="17"/>
    </location>
</feature>
<keyword evidence="4" id="KW-1185">Reference proteome</keyword>
<gene>
    <name evidence="3" type="ORF">R5R35_014083</name>
</gene>
<keyword evidence="1" id="KW-1133">Transmembrane helix</keyword>
<evidence type="ECO:0008006" key="5">
    <source>
        <dbReference type="Google" id="ProtNLM"/>
    </source>
</evidence>
<reference evidence="3 4" key="1">
    <citation type="submission" date="2024-03" db="EMBL/GenBank/DDBJ databases">
        <title>The genome assembly and annotation of the cricket Gryllus longicercus Weissman &amp; Gray.</title>
        <authorList>
            <person name="Szrajer S."/>
            <person name="Gray D."/>
            <person name="Ylla G."/>
        </authorList>
    </citation>
    <scope>NUCLEOTIDE SEQUENCE [LARGE SCALE GENOMIC DNA]</scope>
    <source>
        <strain evidence="3">DAG 2021-001</strain>
        <tissue evidence="3">Whole body minus gut</tissue>
    </source>
</reference>
<accession>A0AAN9ZE88</accession>
<keyword evidence="1" id="KW-0472">Membrane</keyword>